<protein>
    <submittedName>
        <fullName evidence="2">Uncharacterized protein</fullName>
    </submittedName>
</protein>
<reference evidence="2" key="2">
    <citation type="submission" date="2020-11" db="EMBL/GenBank/DDBJ databases">
        <authorList>
            <person name="McCartney M.A."/>
            <person name="Auch B."/>
            <person name="Kono T."/>
            <person name="Mallez S."/>
            <person name="Becker A."/>
            <person name="Gohl D.M."/>
            <person name="Silverstein K.A.T."/>
            <person name="Koren S."/>
            <person name="Bechman K.B."/>
            <person name="Herman A."/>
            <person name="Abrahante J.E."/>
            <person name="Garbe J."/>
        </authorList>
    </citation>
    <scope>NUCLEOTIDE SEQUENCE</scope>
    <source>
        <strain evidence="2">Duluth1</strain>
        <tissue evidence="2">Whole animal</tissue>
    </source>
</reference>
<organism evidence="2 3">
    <name type="scientific">Dreissena polymorpha</name>
    <name type="common">Zebra mussel</name>
    <name type="synonym">Mytilus polymorpha</name>
    <dbReference type="NCBI Taxonomy" id="45954"/>
    <lineage>
        <taxon>Eukaryota</taxon>
        <taxon>Metazoa</taxon>
        <taxon>Spiralia</taxon>
        <taxon>Lophotrochozoa</taxon>
        <taxon>Mollusca</taxon>
        <taxon>Bivalvia</taxon>
        <taxon>Autobranchia</taxon>
        <taxon>Heteroconchia</taxon>
        <taxon>Euheterodonta</taxon>
        <taxon>Imparidentia</taxon>
        <taxon>Neoheterodontei</taxon>
        <taxon>Myida</taxon>
        <taxon>Dreissenoidea</taxon>
        <taxon>Dreissenidae</taxon>
        <taxon>Dreissena</taxon>
    </lineage>
</organism>
<evidence type="ECO:0000313" key="2">
    <source>
        <dbReference type="EMBL" id="KAH3898093.1"/>
    </source>
</evidence>
<dbReference type="Proteomes" id="UP000828390">
    <property type="component" value="Unassembled WGS sequence"/>
</dbReference>
<dbReference type="AlphaFoldDB" id="A0A9D4SBM0"/>
<feature type="compositionally biased region" description="Acidic residues" evidence="1">
    <location>
        <begin position="41"/>
        <end position="57"/>
    </location>
</feature>
<gene>
    <name evidence="2" type="ORF">DPMN_022292</name>
</gene>
<name>A0A9D4SBM0_DREPO</name>
<accession>A0A9D4SBM0</accession>
<feature type="region of interest" description="Disordered" evidence="1">
    <location>
        <begin position="40"/>
        <end position="65"/>
    </location>
</feature>
<proteinExistence type="predicted"/>
<keyword evidence="3" id="KW-1185">Reference proteome</keyword>
<comment type="caution">
    <text evidence="2">The sequence shown here is derived from an EMBL/GenBank/DDBJ whole genome shotgun (WGS) entry which is preliminary data.</text>
</comment>
<evidence type="ECO:0000313" key="3">
    <source>
        <dbReference type="Proteomes" id="UP000828390"/>
    </source>
</evidence>
<sequence>MCYDSILEYQPKLVGQLTVIEISNRLNCYYKGEMFTKDAAAADDDDSDADEEQEQTELNEIRDQE</sequence>
<dbReference type="EMBL" id="JAIWYP010000001">
    <property type="protein sequence ID" value="KAH3898093.1"/>
    <property type="molecule type" value="Genomic_DNA"/>
</dbReference>
<evidence type="ECO:0000256" key="1">
    <source>
        <dbReference type="SAM" id="MobiDB-lite"/>
    </source>
</evidence>
<reference evidence="2" key="1">
    <citation type="journal article" date="2019" name="bioRxiv">
        <title>The Genome of the Zebra Mussel, Dreissena polymorpha: A Resource for Invasive Species Research.</title>
        <authorList>
            <person name="McCartney M.A."/>
            <person name="Auch B."/>
            <person name="Kono T."/>
            <person name="Mallez S."/>
            <person name="Zhang Y."/>
            <person name="Obille A."/>
            <person name="Becker A."/>
            <person name="Abrahante J.E."/>
            <person name="Garbe J."/>
            <person name="Badalamenti J.P."/>
            <person name="Herman A."/>
            <person name="Mangelson H."/>
            <person name="Liachko I."/>
            <person name="Sullivan S."/>
            <person name="Sone E.D."/>
            <person name="Koren S."/>
            <person name="Silverstein K.A.T."/>
            <person name="Beckman K.B."/>
            <person name="Gohl D.M."/>
        </authorList>
    </citation>
    <scope>NUCLEOTIDE SEQUENCE</scope>
    <source>
        <strain evidence="2">Duluth1</strain>
        <tissue evidence="2">Whole animal</tissue>
    </source>
</reference>